<sequence>MFGMSALCERQVRPYTHIHGEDKPSPSLSLSLLSPPTMALEVQSSAWIIHRVYLKLGEEWNIRALATRTMLGSGSESYGNRVVQWDKDTPIFWISLTENERFSLRKDGERDTGPS</sequence>
<dbReference type="AlphaFoldDB" id="A0A9P7TXJ6"/>
<evidence type="ECO:0000313" key="1">
    <source>
        <dbReference type="EMBL" id="KAG6121137.1"/>
    </source>
</evidence>
<name>A0A9P7TXJ6_9HYPO</name>
<protein>
    <submittedName>
        <fullName evidence="1">Uncharacterized protein</fullName>
    </submittedName>
</protein>
<dbReference type="EMBL" id="SRQM01000043">
    <property type="protein sequence ID" value="KAG6121137.1"/>
    <property type="molecule type" value="Genomic_DNA"/>
</dbReference>
<dbReference type="Proteomes" id="UP000732380">
    <property type="component" value="Unassembled WGS sequence"/>
</dbReference>
<proteinExistence type="predicted"/>
<keyword evidence="2" id="KW-1185">Reference proteome</keyword>
<accession>A0A9P7TXJ6</accession>
<organism evidence="1 2">
    <name type="scientific">Claviceps humidiphila</name>
    <dbReference type="NCBI Taxonomy" id="1294629"/>
    <lineage>
        <taxon>Eukaryota</taxon>
        <taxon>Fungi</taxon>
        <taxon>Dikarya</taxon>
        <taxon>Ascomycota</taxon>
        <taxon>Pezizomycotina</taxon>
        <taxon>Sordariomycetes</taxon>
        <taxon>Hypocreomycetidae</taxon>
        <taxon>Hypocreales</taxon>
        <taxon>Clavicipitaceae</taxon>
        <taxon>Claviceps</taxon>
    </lineage>
</organism>
<gene>
    <name evidence="1" type="ORF">E4U13_005340</name>
</gene>
<reference evidence="1 2" key="1">
    <citation type="journal article" date="2020" name="bioRxiv">
        <title>Whole genome comparisons of ergot fungi reveals the divergence and evolution of species within the genus Claviceps are the result of varying mechanisms driving genome evolution and host range expansion.</title>
        <authorList>
            <person name="Wyka S.A."/>
            <person name="Mondo S.J."/>
            <person name="Liu M."/>
            <person name="Dettman J."/>
            <person name="Nalam V."/>
            <person name="Broders K.D."/>
        </authorList>
    </citation>
    <scope>NUCLEOTIDE SEQUENCE [LARGE SCALE GENOMIC DNA]</scope>
    <source>
        <strain evidence="1 2">LM576</strain>
    </source>
</reference>
<comment type="caution">
    <text evidence="1">The sequence shown here is derived from an EMBL/GenBank/DDBJ whole genome shotgun (WGS) entry which is preliminary data.</text>
</comment>
<evidence type="ECO:0000313" key="2">
    <source>
        <dbReference type="Proteomes" id="UP000732380"/>
    </source>
</evidence>